<organism evidence="1 2">
    <name type="scientific">Geodia barretti</name>
    <name type="common">Barrett's horny sponge</name>
    <dbReference type="NCBI Taxonomy" id="519541"/>
    <lineage>
        <taxon>Eukaryota</taxon>
        <taxon>Metazoa</taxon>
        <taxon>Porifera</taxon>
        <taxon>Demospongiae</taxon>
        <taxon>Heteroscleromorpha</taxon>
        <taxon>Tetractinellida</taxon>
        <taxon>Astrophorina</taxon>
        <taxon>Geodiidae</taxon>
        <taxon>Geodia</taxon>
    </lineage>
</organism>
<dbReference type="Proteomes" id="UP001174909">
    <property type="component" value="Unassembled WGS sequence"/>
</dbReference>
<gene>
    <name evidence="1" type="ORF">GBAR_LOCUS4389</name>
</gene>
<sequence length="284" mass="26847">MVGYRVAVWVDDEDVPLAVNTLLGVVVGDGLLQAEGDVEVHGLLHEGLGVGGGVGLAGAAFVPAGAEGNAVVDHHPGVLGLHNARGGIGIGVVEPGAVLVGGGGDGGPGGVGVGSQSLGDVLAHQVGVGGMSDDGLVLIDDEDVPLAVNALLGVVVGDGLLQAEGDVEVHGLLHEGLGVGGGVGLAGAAFVPAGAEGNAVVDHHPGVLGLHNARGGIGIGVVEPGAVLVGGGGDGGPGGVGVGSQSLGDVLAHQVGVGGMSDDGLVLIDDEDVPLAVNTLLGVV</sequence>
<feature type="non-terminal residue" evidence="1">
    <location>
        <position position="1"/>
    </location>
</feature>
<evidence type="ECO:0000313" key="2">
    <source>
        <dbReference type="Proteomes" id="UP001174909"/>
    </source>
</evidence>
<dbReference type="EMBL" id="CASHTH010000634">
    <property type="protein sequence ID" value="CAI8005768.1"/>
    <property type="molecule type" value="Genomic_DNA"/>
</dbReference>
<evidence type="ECO:0000313" key="1">
    <source>
        <dbReference type="EMBL" id="CAI8005768.1"/>
    </source>
</evidence>
<comment type="caution">
    <text evidence="1">The sequence shown here is derived from an EMBL/GenBank/DDBJ whole genome shotgun (WGS) entry which is preliminary data.</text>
</comment>
<protein>
    <submittedName>
        <fullName evidence="1">Uncharacterized protein</fullName>
    </submittedName>
</protein>
<reference evidence="1" key="1">
    <citation type="submission" date="2023-03" db="EMBL/GenBank/DDBJ databases">
        <authorList>
            <person name="Steffen K."/>
            <person name="Cardenas P."/>
        </authorList>
    </citation>
    <scope>NUCLEOTIDE SEQUENCE</scope>
</reference>
<accession>A0AA35W2K0</accession>
<keyword evidence="2" id="KW-1185">Reference proteome</keyword>
<name>A0AA35W2K0_GEOBA</name>
<dbReference type="AlphaFoldDB" id="A0AA35W2K0"/>
<proteinExistence type="predicted"/>